<dbReference type="Gene3D" id="3.40.50.300">
    <property type="entry name" value="P-loop containing nucleotide triphosphate hydrolases"/>
    <property type="match status" value="1"/>
</dbReference>
<sequence length="1257" mass="144585">MATVNEWSPSDENEESLMKKTLELLKNGEEKITLQDQFKKIVLVVGDTGNGKTTFTKWIAGDDTKLTAIETTANTGEYTIEDIDGTPSSITISDTVYPLLVVDKETNVPYYDCPGFNDTRNTKYDIATTHFIKKIVDFADSVKIIFIINYPWVRIGVDRRSFMQLLKQATEFIKNIEKLKNSFALVVTKVDNSYINRGTCLVEDNAIIAGIADFLKKVRLELEAQVQGSQERQFYEAAIKFISYFLKKDGEQYANIGIFRRPDKSGPLSKIPLLLKCKENIKRIIYQNLTFSEKVDDDFSYTISLKSKNIIARIVEEINKNVWQSLGYITEELGKYYSTLTYEVRKQILLIGYVDSLLEADDLRIEKLSCCLRRGIKNLSYVIKDVESVQSRYDLAQRIKSFIVDSEIGDFKTEISNIENQGKYFDFLQVVSEEKLNTRSWDELFRKVLDSIFDVQKKLQEDIDDLGPKIRKHVLSCFDMIAKDLQNQLDGKIKILDLQDIHDKLNDFRDSILWLVEKGKNVTNAKEFLKLIRDVTCRIMINVPNEAAMHIIKLENCLNSLQIFCKTNCIFVSSAWFQPFENLIDQLNEHKVWYNFLTSLYHTFSEYEIQKEKEKYTVDDNENWENAEAASEISITETNFQQFLQNISQNNVSELEIIKNIELTEDRIEELNRMLNLALNEKVIMDSTNSSIFITGDYIRISNFIKITNFINDILTFSSLTKLGQFKSVYIFALNTVYIDEDLKLPSLNVIIIAPKWEIIGKRKICLDGTGRARELGLTEKSGRIFFGIGETFINGAQLTITVEGGNMSSGQNGDGRKSGESGNQVIVQGQKHRSTTFFTISGAKSNKTWNLEECILNYDRVDSERDDTDGANIKGLRFSQLANNISEPFKIINKYTKYLAEQLKHSFKRFSLLSFYKRLNDNNGIISIYNTVGLIEEFQEIEQENDSSSLKQSYLIPIYQSMLSKISIHAKLTENPDDDHMKVLKYLCTAILSKISILRDESQANLIVDIGRHLDMIKTDIEMLKDLYMQSKSLISKCKEYYNYDVNKRVEEVKNFILKHILPELNAIQRQVDKDIKCLIIETIKLQKDAKKEKDKLILMKQKLEDSLAQKQVLYCFDIIAKVITFLCAVGAAIGLAIEKVASKVDLLALNETEISSKKVPNITSILQLFESEIIRVKNGALNHLNTLLRAISYQVKRYPESLKDLLKVIEEIQIRKNNVNEKNLRLAEIKMIEDDIKQEIIKKEQKLRSQLEISS</sequence>
<name>A0A8T0FEY8_ARGBR</name>
<dbReference type="InterPro" id="IPR027417">
    <property type="entry name" value="P-loop_NTPase"/>
</dbReference>
<organism evidence="2 3">
    <name type="scientific">Argiope bruennichi</name>
    <name type="common">Wasp spider</name>
    <name type="synonym">Aranea bruennichi</name>
    <dbReference type="NCBI Taxonomy" id="94029"/>
    <lineage>
        <taxon>Eukaryota</taxon>
        <taxon>Metazoa</taxon>
        <taxon>Ecdysozoa</taxon>
        <taxon>Arthropoda</taxon>
        <taxon>Chelicerata</taxon>
        <taxon>Arachnida</taxon>
        <taxon>Araneae</taxon>
        <taxon>Araneomorphae</taxon>
        <taxon>Entelegynae</taxon>
        <taxon>Araneoidea</taxon>
        <taxon>Araneidae</taxon>
        <taxon>Argiope</taxon>
    </lineage>
</organism>
<dbReference type="SUPFAM" id="SSF52540">
    <property type="entry name" value="P-loop containing nucleoside triphosphate hydrolases"/>
    <property type="match status" value="1"/>
</dbReference>
<reference evidence="2" key="1">
    <citation type="journal article" date="2020" name="bioRxiv">
        <title>Chromosome-level reference genome of the European wasp spider Argiope bruennichi: a resource for studies on range expansion and evolutionary adaptation.</title>
        <authorList>
            <person name="Sheffer M.M."/>
            <person name="Hoppe A."/>
            <person name="Krehenwinkel H."/>
            <person name="Uhl G."/>
            <person name="Kuss A.W."/>
            <person name="Jensen L."/>
            <person name="Jensen C."/>
            <person name="Gillespie R.G."/>
            <person name="Hoff K.J."/>
            <person name="Prost S."/>
        </authorList>
    </citation>
    <scope>NUCLEOTIDE SEQUENCE</scope>
</reference>
<evidence type="ECO:0000313" key="2">
    <source>
        <dbReference type="EMBL" id="KAF8787979.1"/>
    </source>
</evidence>
<evidence type="ECO:0008006" key="4">
    <source>
        <dbReference type="Google" id="ProtNLM"/>
    </source>
</evidence>
<comment type="caution">
    <text evidence="2">The sequence shown here is derived from an EMBL/GenBank/DDBJ whole genome shotgun (WGS) entry which is preliminary data.</text>
</comment>
<protein>
    <recommendedName>
        <fullName evidence="4">G domain-containing protein</fullName>
    </recommendedName>
</protein>
<evidence type="ECO:0000313" key="3">
    <source>
        <dbReference type="Proteomes" id="UP000807504"/>
    </source>
</evidence>
<gene>
    <name evidence="2" type="ORF">HNY73_009522</name>
</gene>
<dbReference type="AlphaFoldDB" id="A0A8T0FEY8"/>
<accession>A0A8T0FEY8</accession>
<keyword evidence="3" id="KW-1185">Reference proteome</keyword>
<feature type="region of interest" description="Disordered" evidence="1">
    <location>
        <begin position="805"/>
        <end position="824"/>
    </location>
</feature>
<evidence type="ECO:0000256" key="1">
    <source>
        <dbReference type="SAM" id="MobiDB-lite"/>
    </source>
</evidence>
<proteinExistence type="predicted"/>
<reference evidence="2" key="2">
    <citation type="submission" date="2020-06" db="EMBL/GenBank/DDBJ databases">
        <authorList>
            <person name="Sheffer M."/>
        </authorList>
    </citation>
    <scope>NUCLEOTIDE SEQUENCE</scope>
</reference>
<dbReference type="Proteomes" id="UP000807504">
    <property type="component" value="Unassembled WGS sequence"/>
</dbReference>
<dbReference type="EMBL" id="JABXBU010000015">
    <property type="protein sequence ID" value="KAF8787979.1"/>
    <property type="molecule type" value="Genomic_DNA"/>
</dbReference>
<dbReference type="CDD" id="cd00882">
    <property type="entry name" value="Ras_like_GTPase"/>
    <property type="match status" value="1"/>
</dbReference>